<evidence type="ECO:0000313" key="2">
    <source>
        <dbReference type="EMBL" id="SUX23500.1"/>
    </source>
</evidence>
<keyword evidence="1" id="KW-0472">Membrane</keyword>
<evidence type="ECO:0000313" key="3">
    <source>
        <dbReference type="Proteomes" id="UP000254572"/>
    </source>
</evidence>
<protein>
    <submittedName>
        <fullName evidence="2">Uncharacterized protein</fullName>
    </submittedName>
</protein>
<accession>A0A381E9K6</accession>
<dbReference type="Proteomes" id="UP000254572">
    <property type="component" value="Unassembled WGS sequence"/>
</dbReference>
<name>A0A381E9K6_9GAMM</name>
<keyword evidence="1" id="KW-1133">Transmembrane helix</keyword>
<dbReference type="AlphaFoldDB" id="A0A381E9K6"/>
<proteinExistence type="predicted"/>
<organism evidence="2 3">
    <name type="scientific">Cardiobacterium valvarum</name>
    <dbReference type="NCBI Taxonomy" id="194702"/>
    <lineage>
        <taxon>Bacteria</taxon>
        <taxon>Pseudomonadati</taxon>
        <taxon>Pseudomonadota</taxon>
        <taxon>Gammaproteobacteria</taxon>
        <taxon>Cardiobacteriales</taxon>
        <taxon>Cardiobacteriaceae</taxon>
        <taxon>Cardiobacterium</taxon>
    </lineage>
</organism>
<evidence type="ECO:0000256" key="1">
    <source>
        <dbReference type="SAM" id="Phobius"/>
    </source>
</evidence>
<dbReference type="EMBL" id="UFUW01000001">
    <property type="protein sequence ID" value="SUX23500.1"/>
    <property type="molecule type" value="Genomic_DNA"/>
</dbReference>
<gene>
    <name evidence="2" type="ORF">NCTC13294_01538</name>
</gene>
<reference evidence="2 3" key="1">
    <citation type="submission" date="2018-06" db="EMBL/GenBank/DDBJ databases">
        <authorList>
            <consortium name="Pathogen Informatics"/>
            <person name="Doyle S."/>
        </authorList>
    </citation>
    <scope>NUCLEOTIDE SEQUENCE [LARGE SCALE GENOMIC DNA]</scope>
    <source>
        <strain evidence="2 3">NCTC13294</strain>
    </source>
</reference>
<feature type="transmembrane region" description="Helical" evidence="1">
    <location>
        <begin position="6"/>
        <end position="26"/>
    </location>
</feature>
<keyword evidence="3" id="KW-1185">Reference proteome</keyword>
<sequence length="65" mass="7704">MIFVILLMSIGVIFLNMLSYILIIIFTKVKILKKIRCKENGVQHYVLYLLMKNLRLNGMVLKIKY</sequence>
<keyword evidence="1" id="KW-0812">Transmembrane</keyword>